<dbReference type="PANTHER" id="PTHR44227:SF3">
    <property type="entry name" value="PROTEIN O-MANNOSYL-TRANSFERASE TMTC4"/>
    <property type="match status" value="1"/>
</dbReference>
<dbReference type="PANTHER" id="PTHR44227">
    <property type="match status" value="1"/>
</dbReference>
<feature type="repeat" description="TPR" evidence="3">
    <location>
        <begin position="141"/>
        <end position="174"/>
    </location>
</feature>
<dbReference type="Pfam" id="PF13432">
    <property type="entry name" value="TPR_16"/>
    <property type="match status" value="1"/>
</dbReference>
<evidence type="ECO:0000256" key="2">
    <source>
        <dbReference type="ARBA" id="ARBA00022803"/>
    </source>
</evidence>
<name>A0A941IE76_9BURK</name>
<dbReference type="InterPro" id="IPR011990">
    <property type="entry name" value="TPR-like_helical_dom_sf"/>
</dbReference>
<comment type="caution">
    <text evidence="4">The sequence shown here is derived from an EMBL/GenBank/DDBJ whole genome shotgun (WGS) entry which is preliminary data.</text>
</comment>
<dbReference type="RefSeq" id="WP_212674217.1">
    <property type="nucleotide sequence ID" value="NZ_JAGSPJ010000001.1"/>
</dbReference>
<organism evidence="4 5">
    <name type="scientific">Undibacterium fentianense</name>
    <dbReference type="NCBI Taxonomy" id="2828728"/>
    <lineage>
        <taxon>Bacteria</taxon>
        <taxon>Pseudomonadati</taxon>
        <taxon>Pseudomonadota</taxon>
        <taxon>Betaproteobacteria</taxon>
        <taxon>Burkholderiales</taxon>
        <taxon>Oxalobacteraceae</taxon>
        <taxon>Undibacterium</taxon>
    </lineage>
</organism>
<evidence type="ECO:0000256" key="3">
    <source>
        <dbReference type="PROSITE-ProRule" id="PRU00339"/>
    </source>
</evidence>
<accession>A0A941IE76</accession>
<keyword evidence="2 3" id="KW-0802">TPR repeat</keyword>
<dbReference type="EMBL" id="JAGSPJ010000001">
    <property type="protein sequence ID" value="MBR7799112.1"/>
    <property type="molecule type" value="Genomic_DNA"/>
</dbReference>
<evidence type="ECO:0000313" key="5">
    <source>
        <dbReference type="Proteomes" id="UP000678545"/>
    </source>
</evidence>
<gene>
    <name evidence="4" type="ORF">KDM90_03790</name>
</gene>
<dbReference type="AlphaFoldDB" id="A0A941IE76"/>
<dbReference type="Proteomes" id="UP000678545">
    <property type="component" value="Unassembled WGS sequence"/>
</dbReference>
<evidence type="ECO:0000313" key="4">
    <source>
        <dbReference type="EMBL" id="MBR7799112.1"/>
    </source>
</evidence>
<keyword evidence="1" id="KW-0677">Repeat</keyword>
<dbReference type="SUPFAM" id="SSF48452">
    <property type="entry name" value="TPR-like"/>
    <property type="match status" value="1"/>
</dbReference>
<dbReference type="Gene3D" id="1.25.40.10">
    <property type="entry name" value="Tetratricopeptide repeat domain"/>
    <property type="match status" value="1"/>
</dbReference>
<keyword evidence="5" id="KW-1185">Reference proteome</keyword>
<dbReference type="SMART" id="SM00028">
    <property type="entry name" value="TPR"/>
    <property type="match status" value="4"/>
</dbReference>
<dbReference type="GO" id="GO:0009100">
    <property type="term" value="P:glycoprotein metabolic process"/>
    <property type="evidence" value="ECO:0007669"/>
    <property type="project" value="UniProtKB-ARBA"/>
</dbReference>
<reference evidence="4" key="1">
    <citation type="submission" date="2021-04" db="EMBL/GenBank/DDBJ databases">
        <title>novel species isolated from subtropical streams in China.</title>
        <authorList>
            <person name="Lu H."/>
        </authorList>
    </citation>
    <scope>NUCLEOTIDE SEQUENCE</scope>
    <source>
        <strain evidence="4">FT137W</strain>
    </source>
</reference>
<proteinExistence type="predicted"/>
<dbReference type="Pfam" id="PF13181">
    <property type="entry name" value="TPR_8"/>
    <property type="match status" value="1"/>
</dbReference>
<protein>
    <submittedName>
        <fullName evidence="4">LicD family protein</fullName>
    </submittedName>
</protein>
<sequence length="499" mass="57327">MSTVSQQYDRDLLQMLWQRGDYLRLEETVSQLLKHDGHDTVLWKWLAQSLIRQNKSQAIFEFLANYLLPSNDTAVLEQLGVTYLNHHLFVIAEQLFLQALEHDKTASTVRYNFAVLRQRQCRYPEADHLLHQAILDNPELMPAYFAFGLGLMQQGKAQQSLDFFEKACEVFPSNPTMQLHRADALRANHHVEEAARIYLQLIPMLKDSDHLLLNLGLALKDLGRFAESLHSIRNALRIQFFKLKSDGSQVLVSPKLFIPKTKILDPDLALQALGDVRRCLQDAQIEWCLYAGTLLGIVRDGALIEGDKDLDIAIHYDVDRDRLMQILMARHVFRVLPSRKMNNERPYMSSMSLVHQASKIVIDCFFLRPDGDHHFISGVEHIGQDVLARVRRFEFKQIRWKDASWSVPSEPEQYLQDVYGKDWRKPDPYFDTMISNPGRVQAAIPVVLCYGYAKLCGALSSGDYLRAAAYCRQLLARNQDAILEDIATWCQGQKVMNDA</sequence>
<evidence type="ECO:0000256" key="1">
    <source>
        <dbReference type="ARBA" id="ARBA00022737"/>
    </source>
</evidence>
<dbReference type="InterPro" id="IPR019734">
    <property type="entry name" value="TPR_rpt"/>
</dbReference>
<dbReference type="InterPro" id="IPR052346">
    <property type="entry name" value="O-mannosyl-transferase_TMTC"/>
</dbReference>
<dbReference type="PROSITE" id="PS50005">
    <property type="entry name" value="TPR"/>
    <property type="match status" value="1"/>
</dbReference>